<dbReference type="Pfam" id="PF00817">
    <property type="entry name" value="IMS"/>
    <property type="match status" value="1"/>
</dbReference>
<dbReference type="SUPFAM" id="SSF56672">
    <property type="entry name" value="DNA/RNA polymerases"/>
    <property type="match status" value="1"/>
</dbReference>
<evidence type="ECO:0000313" key="19">
    <source>
        <dbReference type="Proteomes" id="UP001446032"/>
    </source>
</evidence>
<dbReference type="HAMAP" id="MF_01113">
    <property type="entry name" value="DNApol_IV"/>
    <property type="match status" value="1"/>
</dbReference>
<evidence type="ECO:0000256" key="4">
    <source>
        <dbReference type="ARBA" id="ARBA00022490"/>
    </source>
</evidence>
<evidence type="ECO:0000256" key="15">
    <source>
        <dbReference type="HAMAP-Rule" id="MF_01113"/>
    </source>
</evidence>
<dbReference type="Pfam" id="PF21999">
    <property type="entry name" value="IMS_HHH_1"/>
    <property type="match status" value="1"/>
</dbReference>
<evidence type="ECO:0000256" key="7">
    <source>
        <dbReference type="ARBA" id="ARBA00022705"/>
    </source>
</evidence>
<keyword evidence="6 15" id="KW-0548">Nucleotidyltransferase</keyword>
<keyword evidence="4 15" id="KW-0963">Cytoplasm</keyword>
<evidence type="ECO:0000256" key="11">
    <source>
        <dbReference type="ARBA" id="ARBA00022932"/>
    </source>
</evidence>
<evidence type="ECO:0000256" key="6">
    <source>
        <dbReference type="ARBA" id="ARBA00022695"/>
    </source>
</evidence>
<evidence type="ECO:0000256" key="12">
    <source>
        <dbReference type="ARBA" id="ARBA00023125"/>
    </source>
</evidence>
<dbReference type="SUPFAM" id="SSF100879">
    <property type="entry name" value="Lesion bypass DNA polymerase (Y-family), little finger domain"/>
    <property type="match status" value="1"/>
</dbReference>
<dbReference type="EC" id="2.7.7.7" evidence="15"/>
<evidence type="ECO:0000256" key="2">
    <source>
        <dbReference type="ARBA" id="ARBA00010945"/>
    </source>
</evidence>
<keyword evidence="13 15" id="KW-0234">DNA repair</keyword>
<feature type="binding site" evidence="15">
    <location>
        <position position="9"/>
    </location>
    <ligand>
        <name>Mg(2+)</name>
        <dbReference type="ChEBI" id="CHEBI:18420"/>
    </ligand>
</feature>
<evidence type="ECO:0000256" key="14">
    <source>
        <dbReference type="ARBA" id="ARBA00049244"/>
    </source>
</evidence>
<keyword evidence="10 15" id="KW-0460">Magnesium</keyword>
<dbReference type="InterPro" id="IPR036775">
    <property type="entry name" value="DNA_pol_Y-fam_lit_finger_sf"/>
</dbReference>
<dbReference type="RefSeq" id="WP_349078555.1">
    <property type="nucleotide sequence ID" value="NZ_JBBMEI010000082.1"/>
</dbReference>
<feature type="region of interest" description="Disordered" evidence="16">
    <location>
        <begin position="396"/>
        <end position="429"/>
    </location>
</feature>
<keyword evidence="12 15" id="KW-0238">DNA-binding</keyword>
<reference evidence="18 19" key="1">
    <citation type="submission" date="2024-03" db="EMBL/GenBank/DDBJ databases">
        <title>Human intestinal bacterial collection.</title>
        <authorList>
            <person name="Pauvert C."/>
            <person name="Hitch T.C.A."/>
            <person name="Clavel T."/>
        </authorList>
    </citation>
    <scope>NUCLEOTIDE SEQUENCE [LARGE SCALE GENOMIC DNA]</scope>
    <source>
        <strain evidence="18 19">CLA-AA-H95</strain>
    </source>
</reference>
<comment type="caution">
    <text evidence="18">The sequence shown here is derived from an EMBL/GenBank/DDBJ whole genome shotgun (WGS) entry which is preliminary data.</text>
</comment>
<proteinExistence type="inferred from homology"/>
<comment type="catalytic activity">
    <reaction evidence="14 15">
        <text>DNA(n) + a 2'-deoxyribonucleoside 5'-triphosphate = DNA(n+1) + diphosphate</text>
        <dbReference type="Rhea" id="RHEA:22508"/>
        <dbReference type="Rhea" id="RHEA-COMP:17339"/>
        <dbReference type="Rhea" id="RHEA-COMP:17340"/>
        <dbReference type="ChEBI" id="CHEBI:33019"/>
        <dbReference type="ChEBI" id="CHEBI:61560"/>
        <dbReference type="ChEBI" id="CHEBI:173112"/>
        <dbReference type="EC" id="2.7.7.7"/>
    </reaction>
</comment>
<feature type="binding site" evidence="15">
    <location>
        <position position="110"/>
    </location>
    <ligand>
        <name>Mg(2+)</name>
        <dbReference type="ChEBI" id="CHEBI:18420"/>
    </ligand>
</feature>
<feature type="domain" description="UmuC" evidence="17">
    <location>
        <begin position="5"/>
        <end position="192"/>
    </location>
</feature>
<keyword evidence="11 15" id="KW-0239">DNA-directed DNA polymerase</keyword>
<name>A0ABV1AP20_9FIRM</name>
<feature type="active site" evidence="15">
    <location>
        <position position="111"/>
    </location>
</feature>
<dbReference type="InterPro" id="IPR053848">
    <property type="entry name" value="IMS_HHH_1"/>
</dbReference>
<evidence type="ECO:0000256" key="5">
    <source>
        <dbReference type="ARBA" id="ARBA00022679"/>
    </source>
</evidence>
<dbReference type="InterPro" id="IPR043128">
    <property type="entry name" value="Rev_trsase/Diguanyl_cyclase"/>
</dbReference>
<dbReference type="EMBL" id="JBBMEI010000082">
    <property type="protein sequence ID" value="MEQ2359930.1"/>
    <property type="molecule type" value="Genomic_DNA"/>
</dbReference>
<dbReference type="Pfam" id="PF11799">
    <property type="entry name" value="IMS_C"/>
    <property type="match status" value="1"/>
</dbReference>
<comment type="subunit">
    <text evidence="15">Monomer.</text>
</comment>
<dbReference type="Gene3D" id="3.30.1490.100">
    <property type="entry name" value="DNA polymerase, Y-family, little finger domain"/>
    <property type="match status" value="1"/>
</dbReference>
<dbReference type="Gene3D" id="3.40.1170.60">
    <property type="match status" value="1"/>
</dbReference>
<evidence type="ECO:0000256" key="8">
    <source>
        <dbReference type="ARBA" id="ARBA00022723"/>
    </source>
</evidence>
<dbReference type="PANTHER" id="PTHR11076">
    <property type="entry name" value="DNA REPAIR POLYMERASE UMUC / TRANSFERASE FAMILY MEMBER"/>
    <property type="match status" value="1"/>
</dbReference>
<dbReference type="Proteomes" id="UP001446032">
    <property type="component" value="Unassembled WGS sequence"/>
</dbReference>
<organism evidence="18 19">
    <name type="scientific">Blautia intestinihominis</name>
    <dbReference type="NCBI Taxonomy" id="3133152"/>
    <lineage>
        <taxon>Bacteria</taxon>
        <taxon>Bacillati</taxon>
        <taxon>Bacillota</taxon>
        <taxon>Clostridia</taxon>
        <taxon>Lachnospirales</taxon>
        <taxon>Lachnospiraceae</taxon>
        <taxon>Blautia</taxon>
    </lineage>
</organism>
<evidence type="ECO:0000256" key="3">
    <source>
        <dbReference type="ARBA" id="ARBA00022457"/>
    </source>
</evidence>
<dbReference type="InterPro" id="IPR001126">
    <property type="entry name" value="UmuC"/>
</dbReference>
<keyword evidence="7 15" id="KW-0235">DNA replication</keyword>
<dbReference type="PROSITE" id="PS50173">
    <property type="entry name" value="UMUC"/>
    <property type="match status" value="1"/>
</dbReference>
<evidence type="ECO:0000259" key="17">
    <source>
        <dbReference type="PROSITE" id="PS50173"/>
    </source>
</evidence>
<evidence type="ECO:0000313" key="18">
    <source>
        <dbReference type="EMBL" id="MEQ2359930.1"/>
    </source>
</evidence>
<dbReference type="InterPro" id="IPR022880">
    <property type="entry name" value="DNApol_IV"/>
</dbReference>
<evidence type="ECO:0000256" key="10">
    <source>
        <dbReference type="ARBA" id="ARBA00022842"/>
    </source>
</evidence>
<keyword evidence="5 15" id="KW-0808">Transferase</keyword>
<keyword evidence="3 15" id="KW-0515">Mutator protein</keyword>
<evidence type="ECO:0000256" key="13">
    <source>
        <dbReference type="ARBA" id="ARBA00023204"/>
    </source>
</evidence>
<dbReference type="Gene3D" id="3.30.70.270">
    <property type="match status" value="1"/>
</dbReference>
<dbReference type="Gene3D" id="1.10.150.20">
    <property type="entry name" value="5' to 3' exonuclease, C-terminal subdomain"/>
    <property type="match status" value="1"/>
</dbReference>
<dbReference type="InterPro" id="IPR017961">
    <property type="entry name" value="DNA_pol_Y-fam_little_finger"/>
</dbReference>
<keyword evidence="8 15" id="KW-0479">Metal-binding</keyword>
<comment type="similarity">
    <text evidence="2 15">Belongs to the DNA polymerase type-Y family.</text>
</comment>
<sequence length="429" mass="48502">MDRLIFHIDVNSAFLSWESVRRIDQGLPDLRDIPACIGGDPKKRTGIVVAKSIPAKKYGIQTGEPMAMALRKCPELVIVQSDFDLYVKCSRAFKEICASYTPIMESFSIDEVFLDMTGMSLLYPDPIAAAHEIKDRIHRELGFTVNVGVSTNKLLAKMASDFEKPDKVHTLFPDEIETKMWPLPIRNLLFLGKASEKKLNEIGIHTIGDLARAKETDIQALLGSKNGHQLHQYALGNDDSSVKEQADEAKGFSAETTFNEDIISLEQVFPILLEQCDIVATRMRRQQKKCLSVAVTFRTLDFKKKSHQATFQNATDVTDEIYKQAKKLFREFWKGEPLRLIGVALTNLSDDEYEQLSLFENTENKERHRKLDAALDTIRQKYGNDKITRASIMNSNSGIARKARAQMQNELETKRGRQAKKGTDDNGNI</sequence>
<protein>
    <recommendedName>
        <fullName evidence="15">DNA polymerase IV</fullName>
        <shortName evidence="15">Pol IV</shortName>
        <ecNumber evidence="15">2.7.7.7</ecNumber>
    </recommendedName>
</protein>
<keyword evidence="9 15" id="KW-0227">DNA damage</keyword>
<gene>
    <name evidence="15" type="primary">dinB</name>
    <name evidence="18" type="ORF">WMO75_16680</name>
</gene>
<comment type="cofactor">
    <cofactor evidence="15">
        <name>Mg(2+)</name>
        <dbReference type="ChEBI" id="CHEBI:18420"/>
    </cofactor>
    <text evidence="15">Binds 2 magnesium ions per subunit.</text>
</comment>
<dbReference type="CDD" id="cd03586">
    <property type="entry name" value="PolY_Pol_IV_kappa"/>
    <property type="match status" value="1"/>
</dbReference>
<dbReference type="InterPro" id="IPR043502">
    <property type="entry name" value="DNA/RNA_pol_sf"/>
</dbReference>
<comment type="subcellular location">
    <subcellularLocation>
        <location evidence="1 15">Cytoplasm</location>
    </subcellularLocation>
</comment>
<dbReference type="PANTHER" id="PTHR11076:SF33">
    <property type="entry name" value="DNA POLYMERASE KAPPA"/>
    <property type="match status" value="1"/>
</dbReference>
<evidence type="ECO:0000256" key="16">
    <source>
        <dbReference type="SAM" id="MobiDB-lite"/>
    </source>
</evidence>
<feature type="site" description="Substrate discrimination" evidence="15">
    <location>
        <position position="14"/>
    </location>
</feature>
<evidence type="ECO:0000256" key="1">
    <source>
        <dbReference type="ARBA" id="ARBA00004496"/>
    </source>
</evidence>
<dbReference type="GO" id="GO:0003887">
    <property type="term" value="F:DNA-directed DNA polymerase activity"/>
    <property type="evidence" value="ECO:0007669"/>
    <property type="project" value="UniProtKB-EC"/>
</dbReference>
<keyword evidence="19" id="KW-1185">Reference proteome</keyword>
<comment type="function">
    <text evidence="15">Poorly processive, error-prone DNA polymerase involved in untargeted mutagenesis. Copies undamaged DNA at stalled replication forks, which arise in vivo from mismatched or misaligned primer ends. These misaligned primers can be extended by PolIV. Exhibits no 3'-5' exonuclease (proofreading) activity. May be involved in translesional synthesis, in conjunction with the beta clamp from PolIII.</text>
</comment>
<dbReference type="InterPro" id="IPR050116">
    <property type="entry name" value="DNA_polymerase-Y"/>
</dbReference>
<accession>A0ABV1AP20</accession>
<evidence type="ECO:0000256" key="9">
    <source>
        <dbReference type="ARBA" id="ARBA00022763"/>
    </source>
</evidence>